<reference evidence="2" key="1">
    <citation type="submission" date="2016-09" db="EMBL/GenBank/DDBJ databases">
        <authorList>
            <person name="Varghese N."/>
            <person name="Submissions S."/>
        </authorList>
    </citation>
    <scope>NUCLEOTIDE SEQUENCE [LARGE SCALE GENOMIC DNA]</scope>
    <source>
        <strain evidence="2">25nlg</strain>
    </source>
</reference>
<name>A0A1G6ICY5_9BACI</name>
<sequence>MNYVDLHKRFMDTNVMTLNREQLEHVLETKFHAQEIPLYSIDEIDYLNDEEVNEKDIYKLYTITDRAVLDEIYSSEEKRMMAEDLLKDKIVAVFNDVKYAIHKWQKKEVTYDQLIDEHNRGKRTSIVLESNAENVISNFKVYGFSRYLVDYLVARVGIPEIKFGDLDDRNYQFYLECLKKNKLI</sequence>
<accession>A0A1G6ICY5</accession>
<dbReference type="AlphaFoldDB" id="A0A1G6ICY5"/>
<gene>
    <name evidence="1" type="ORF">SAMN05421737_10517</name>
</gene>
<dbReference type="Proteomes" id="UP000242662">
    <property type="component" value="Unassembled WGS sequence"/>
</dbReference>
<evidence type="ECO:0000313" key="2">
    <source>
        <dbReference type="Proteomes" id="UP000242662"/>
    </source>
</evidence>
<evidence type="ECO:0000313" key="1">
    <source>
        <dbReference type="EMBL" id="SDC04233.1"/>
    </source>
</evidence>
<organism evidence="1 2">
    <name type="scientific">Shouchella lonarensis</name>
    <dbReference type="NCBI Taxonomy" id="1464122"/>
    <lineage>
        <taxon>Bacteria</taxon>
        <taxon>Bacillati</taxon>
        <taxon>Bacillota</taxon>
        <taxon>Bacilli</taxon>
        <taxon>Bacillales</taxon>
        <taxon>Bacillaceae</taxon>
        <taxon>Shouchella</taxon>
    </lineage>
</organism>
<protein>
    <submittedName>
        <fullName evidence="1">Uncharacterized protein</fullName>
    </submittedName>
</protein>
<keyword evidence="2" id="KW-1185">Reference proteome</keyword>
<proteinExistence type="predicted"/>
<dbReference type="OrthoDB" id="2353879at2"/>
<dbReference type="EMBL" id="FMYM01000005">
    <property type="protein sequence ID" value="SDC04233.1"/>
    <property type="molecule type" value="Genomic_DNA"/>
</dbReference>
<dbReference type="RefSeq" id="WP_090775389.1">
    <property type="nucleotide sequence ID" value="NZ_FMYM01000005.1"/>
</dbReference>